<organism evidence="4 5">
    <name type="scientific">Paraburkholderia bryophila</name>
    <dbReference type="NCBI Taxonomy" id="420952"/>
    <lineage>
        <taxon>Bacteria</taxon>
        <taxon>Pseudomonadati</taxon>
        <taxon>Pseudomonadota</taxon>
        <taxon>Betaproteobacteria</taxon>
        <taxon>Burkholderiales</taxon>
        <taxon>Burkholderiaceae</taxon>
        <taxon>Paraburkholderia</taxon>
    </lineage>
</organism>
<feature type="signal peptide" evidence="2">
    <location>
        <begin position="1"/>
        <end position="44"/>
    </location>
</feature>
<comment type="caution">
    <text evidence="4">The sequence shown here is derived from an EMBL/GenBank/DDBJ whole genome shotgun (WGS) entry which is preliminary data.</text>
</comment>
<dbReference type="Gene3D" id="3.40.190.10">
    <property type="entry name" value="Periplasmic binding protein-like II"/>
    <property type="match status" value="2"/>
</dbReference>
<proteinExistence type="predicted"/>
<evidence type="ECO:0000259" key="3">
    <source>
        <dbReference type="SMART" id="SM00062"/>
    </source>
</evidence>
<dbReference type="SMART" id="SM00062">
    <property type="entry name" value="PBPb"/>
    <property type="match status" value="1"/>
</dbReference>
<dbReference type="EMBL" id="JACCAS010000002">
    <property type="protein sequence ID" value="NYH26661.1"/>
    <property type="molecule type" value="Genomic_DNA"/>
</dbReference>
<dbReference type="Proteomes" id="UP000540929">
    <property type="component" value="Unassembled WGS sequence"/>
</dbReference>
<dbReference type="PANTHER" id="PTHR35936">
    <property type="entry name" value="MEMBRANE-BOUND LYTIC MUREIN TRANSGLYCOSYLASE F"/>
    <property type="match status" value="1"/>
</dbReference>
<keyword evidence="1 2" id="KW-0732">Signal</keyword>
<accession>A0A7Z0B9G5</accession>
<dbReference type="RefSeq" id="WP_257030625.1">
    <property type="nucleotide sequence ID" value="NZ_JACCAS010000002.1"/>
</dbReference>
<evidence type="ECO:0000256" key="1">
    <source>
        <dbReference type="ARBA" id="ARBA00022729"/>
    </source>
</evidence>
<dbReference type="Pfam" id="PF00497">
    <property type="entry name" value="SBP_bac_3"/>
    <property type="match status" value="1"/>
</dbReference>
<name>A0A7Z0B9G5_9BURK</name>
<keyword evidence="5" id="KW-1185">Reference proteome</keyword>
<reference evidence="4 5" key="1">
    <citation type="submission" date="2020-07" db="EMBL/GenBank/DDBJ databases">
        <title>Exploring microbial biodiversity for novel pathways involved in the catabolism of aromatic compounds derived from lignin.</title>
        <authorList>
            <person name="Elkins J."/>
        </authorList>
    </citation>
    <scope>NUCLEOTIDE SEQUENCE [LARGE SCALE GENOMIC DNA]</scope>
    <source>
        <strain evidence="4 5">H2C3C</strain>
    </source>
</reference>
<evidence type="ECO:0000256" key="2">
    <source>
        <dbReference type="SAM" id="SignalP"/>
    </source>
</evidence>
<sequence length="292" mass="31286">MHSNIVEETDMKQFFSRPRALGTLGVLAFCAAFCTAFCTSTASAADLLAEAKASHVLRVANTQSSPPWSLLDDNNQPSGYDVAIAKEVGKRIGVPNVVFVADSFKNFVEGLKSAKYDLVMNDLTPTPERAKQVDFGDPYGVEDFRIFVRVENTDINGQATLKGKRVGVVTGSSNESWARAHLTDSDVRSYDNGGLVFNDLGSGRLDAVIISHFGGMKYANVNHLPVKEVGEPLIYQLSAPALAKGQPALLAAVNKAIAGMMADGTIAALGKKWVGANYDMVGTIAKARQQKE</sequence>
<dbReference type="PANTHER" id="PTHR35936:SF19">
    <property type="entry name" value="AMINO-ACID-BINDING PROTEIN YXEM-RELATED"/>
    <property type="match status" value="1"/>
</dbReference>
<dbReference type="CDD" id="cd13713">
    <property type="entry name" value="PBP2_Cystine_like_1"/>
    <property type="match status" value="1"/>
</dbReference>
<dbReference type="InterPro" id="IPR001638">
    <property type="entry name" value="Solute-binding_3/MltF_N"/>
</dbReference>
<feature type="chain" id="PRO_5031325579" evidence="2">
    <location>
        <begin position="45"/>
        <end position="292"/>
    </location>
</feature>
<evidence type="ECO:0000313" key="4">
    <source>
        <dbReference type="EMBL" id="NYH26661.1"/>
    </source>
</evidence>
<protein>
    <submittedName>
        <fullName evidence="4">Cystine transport system substrate-binding protein</fullName>
    </submittedName>
</protein>
<evidence type="ECO:0000313" key="5">
    <source>
        <dbReference type="Proteomes" id="UP000540929"/>
    </source>
</evidence>
<dbReference type="SUPFAM" id="SSF53850">
    <property type="entry name" value="Periplasmic binding protein-like II"/>
    <property type="match status" value="1"/>
</dbReference>
<dbReference type="AlphaFoldDB" id="A0A7Z0B9G5"/>
<gene>
    <name evidence="4" type="ORF">GGD40_006232</name>
</gene>
<feature type="domain" description="Solute-binding protein family 3/N-terminal" evidence="3">
    <location>
        <begin position="56"/>
        <end position="277"/>
    </location>
</feature>